<dbReference type="InParanoid" id="A0A167KY08"/>
<dbReference type="Proteomes" id="UP000077315">
    <property type="component" value="Unassembled WGS sequence"/>
</dbReference>
<dbReference type="GeneID" id="28993201"/>
<evidence type="ECO:0000313" key="2">
    <source>
        <dbReference type="Proteomes" id="UP000077315"/>
    </source>
</evidence>
<dbReference type="VEuPathDB" id="FungiDB:PHYBLDRAFT_149547"/>
<dbReference type="AlphaFoldDB" id="A0A167KY08"/>
<dbReference type="STRING" id="763407.A0A167KY08"/>
<dbReference type="OrthoDB" id="2265977at2759"/>
<protein>
    <submittedName>
        <fullName evidence="1">Uncharacterized protein</fullName>
    </submittedName>
</protein>
<proteinExistence type="predicted"/>
<organism evidence="1 2">
    <name type="scientific">Phycomyces blakesleeanus (strain ATCC 8743b / DSM 1359 / FGSC 10004 / NBRC 33097 / NRRL 1555)</name>
    <dbReference type="NCBI Taxonomy" id="763407"/>
    <lineage>
        <taxon>Eukaryota</taxon>
        <taxon>Fungi</taxon>
        <taxon>Fungi incertae sedis</taxon>
        <taxon>Mucoromycota</taxon>
        <taxon>Mucoromycotina</taxon>
        <taxon>Mucoromycetes</taxon>
        <taxon>Mucorales</taxon>
        <taxon>Phycomycetaceae</taxon>
        <taxon>Phycomyces</taxon>
    </lineage>
</organism>
<sequence length="162" mass="18492">MKCSFGTTESITFVAYGPNSVYLNGICTAPVMVNSAQDKPSSQHTEDQPRVVNYEDDYQMIMDAQDSFEFCDTQDDRFLGGFELQHFELAPSYFGHDDINLREEERSDDDKKLNDRIALGLINGMLNSMDGRKIHRGQDLLKRLDKVSSNIWEAKPLTERSI</sequence>
<evidence type="ECO:0000313" key="1">
    <source>
        <dbReference type="EMBL" id="OAD69146.1"/>
    </source>
</evidence>
<gene>
    <name evidence="1" type="ORF">PHYBLDRAFT_149547</name>
</gene>
<accession>A0A167KY08</accession>
<name>A0A167KY08_PHYB8</name>
<dbReference type="RefSeq" id="XP_018287186.1">
    <property type="nucleotide sequence ID" value="XM_018432295.1"/>
</dbReference>
<keyword evidence="2" id="KW-1185">Reference proteome</keyword>
<reference evidence="2" key="1">
    <citation type="submission" date="2015-06" db="EMBL/GenBank/DDBJ databases">
        <title>Expansion of signal transduction pathways in fungi by whole-genome duplication.</title>
        <authorList>
            <consortium name="DOE Joint Genome Institute"/>
            <person name="Corrochano L.M."/>
            <person name="Kuo A."/>
            <person name="Marcet-Houben M."/>
            <person name="Polaino S."/>
            <person name="Salamov A."/>
            <person name="Villalobos J.M."/>
            <person name="Alvarez M.I."/>
            <person name="Avalos J."/>
            <person name="Benito E.P."/>
            <person name="Benoit I."/>
            <person name="Burger G."/>
            <person name="Camino L.P."/>
            <person name="Canovas D."/>
            <person name="Cerda-Olmedo E."/>
            <person name="Cheng J.-F."/>
            <person name="Dominguez A."/>
            <person name="Elias M."/>
            <person name="Eslava A.P."/>
            <person name="Glaser F."/>
            <person name="Grimwood J."/>
            <person name="Gutierrez G."/>
            <person name="Heitman J."/>
            <person name="Henrissat B."/>
            <person name="Iturriaga E.A."/>
            <person name="Lang B.F."/>
            <person name="Lavin J.L."/>
            <person name="Lee S."/>
            <person name="Li W."/>
            <person name="Lindquist E."/>
            <person name="Lopez-Garcia S."/>
            <person name="Luque E.M."/>
            <person name="Marcos A.T."/>
            <person name="Martin J."/>
            <person name="McCluskey K."/>
            <person name="Medina H.R."/>
            <person name="Miralles-Duran A."/>
            <person name="Miyazaki A."/>
            <person name="Munoz-Torres E."/>
            <person name="Oguiza J.A."/>
            <person name="Ohm R."/>
            <person name="Olmedo M."/>
            <person name="Orejas M."/>
            <person name="Ortiz-Castellanos L."/>
            <person name="Pisabarro A.G."/>
            <person name="Rodriguez-Romero J."/>
            <person name="Ruiz-Herrera J."/>
            <person name="Ruiz-Vazquez R."/>
            <person name="Sanz C."/>
            <person name="Schackwitz W."/>
            <person name="Schmutz J."/>
            <person name="Shahriari M."/>
            <person name="Shelest E."/>
            <person name="Silva-Franco F."/>
            <person name="Soanes D."/>
            <person name="Syed K."/>
            <person name="Tagua V.G."/>
            <person name="Talbot N.J."/>
            <person name="Thon M."/>
            <person name="De vries R.P."/>
            <person name="Wiebenga A."/>
            <person name="Yadav J.S."/>
            <person name="Braun E.L."/>
            <person name="Baker S."/>
            <person name="Garre V."/>
            <person name="Horwitz B."/>
            <person name="Torres-Martinez S."/>
            <person name="Idnurm A."/>
            <person name="Herrera-Estrella A."/>
            <person name="Gabaldon T."/>
            <person name="Grigoriev I.V."/>
        </authorList>
    </citation>
    <scope>NUCLEOTIDE SEQUENCE [LARGE SCALE GENOMIC DNA]</scope>
    <source>
        <strain evidence="2">NRRL 1555(-)</strain>
    </source>
</reference>
<dbReference type="EMBL" id="KV440992">
    <property type="protein sequence ID" value="OAD69146.1"/>
    <property type="molecule type" value="Genomic_DNA"/>
</dbReference>